<keyword evidence="3" id="KW-1185">Reference proteome</keyword>
<evidence type="ECO:0000259" key="1">
    <source>
        <dbReference type="Pfam" id="PF01425"/>
    </source>
</evidence>
<feature type="domain" description="Amidase" evidence="1">
    <location>
        <begin position="29"/>
        <end position="441"/>
    </location>
</feature>
<evidence type="ECO:0000313" key="3">
    <source>
        <dbReference type="Proteomes" id="UP000236884"/>
    </source>
</evidence>
<dbReference type="InterPro" id="IPR023631">
    <property type="entry name" value="Amidase_dom"/>
</dbReference>
<organism evidence="2 3">
    <name type="scientific">Variibacter gotjawalensis</name>
    <dbReference type="NCBI Taxonomy" id="1333996"/>
    <lineage>
        <taxon>Bacteria</taxon>
        <taxon>Pseudomonadati</taxon>
        <taxon>Pseudomonadota</taxon>
        <taxon>Alphaproteobacteria</taxon>
        <taxon>Hyphomicrobiales</taxon>
        <taxon>Nitrobacteraceae</taxon>
        <taxon>Variibacter</taxon>
    </lineage>
</organism>
<dbReference type="InterPro" id="IPR036928">
    <property type="entry name" value="AS_sf"/>
</dbReference>
<dbReference type="NCBIfam" id="NF005450">
    <property type="entry name" value="PRK07042.1"/>
    <property type="match status" value="1"/>
</dbReference>
<reference evidence="2 3" key="1">
    <citation type="submission" date="2015-08" db="EMBL/GenBank/DDBJ databases">
        <title>Investigation of the bacterial diversity of lava forest soil.</title>
        <authorList>
            <person name="Lee J.S."/>
        </authorList>
    </citation>
    <scope>NUCLEOTIDE SEQUENCE [LARGE SCALE GENOMIC DNA]</scope>
    <source>
        <strain evidence="2 3">GJW-30</strain>
    </source>
</reference>
<dbReference type="AlphaFoldDB" id="A0A0S3PW12"/>
<sequence>MTAIHDLTAIEILKRYRDRSLSPSEVWDAVEKQIALWEPHLDALYAYEPERARAEAKAATERWANGKPNGELDGVPVSIKENIPTKGVPVPLGTAVTTLTPAADDAPAAARLREQGAIIFAKTTMPDFGMTSSGLSSFHKTARNPWDTSKTPGGSSAGAGAAAAAGYGPLHVGTDIGGSVRLPAGWCGLATLKPSLGRIPVDPPYVGRVIGPMTRTVGDTALMMKYLSQPDWRDSMSLPPHDIVWHDLAREVKGLRIGLLLGAGYGLPVDPEVKAAVEAAAKQFADAGAIIEPVQPIMTQAMIDGLNDFWRARMWGDFEALSEATRKKALPYIQQWAEGGAKITGAQAVRGFNQTMAMRAAAAKLFSTVDYVLSPTAPVPAFPAELSSPIDDAQKPFEHIGFTVPWNMTEQPASSINCGFTKAGLPIGLQIIGRRFDDLGVLQLTHAYEAWRGPITWPTAP</sequence>
<dbReference type="KEGG" id="vgo:GJW-30_1_02613"/>
<dbReference type="Pfam" id="PF01425">
    <property type="entry name" value="Amidase"/>
    <property type="match status" value="1"/>
</dbReference>
<dbReference type="GO" id="GO:0016740">
    <property type="term" value="F:transferase activity"/>
    <property type="evidence" value="ECO:0007669"/>
    <property type="project" value="UniProtKB-KW"/>
</dbReference>
<dbReference type="Gene3D" id="3.90.1300.10">
    <property type="entry name" value="Amidase signature (AS) domain"/>
    <property type="match status" value="1"/>
</dbReference>
<dbReference type="GO" id="GO:0016874">
    <property type="term" value="F:ligase activity"/>
    <property type="evidence" value="ECO:0007669"/>
    <property type="project" value="UniProtKB-KW"/>
</dbReference>
<dbReference type="RefSeq" id="WP_096355999.1">
    <property type="nucleotide sequence ID" value="NZ_AP014946.1"/>
</dbReference>
<keyword evidence="2" id="KW-0808">Transferase</keyword>
<dbReference type="EC" id="6.3.5.-" evidence="2"/>
<dbReference type="EMBL" id="AP014946">
    <property type="protein sequence ID" value="BAT60078.1"/>
    <property type="molecule type" value="Genomic_DNA"/>
</dbReference>
<dbReference type="SUPFAM" id="SSF75304">
    <property type="entry name" value="Amidase signature (AS) enzymes"/>
    <property type="match status" value="1"/>
</dbReference>
<dbReference type="PANTHER" id="PTHR11895:SF173">
    <property type="entry name" value="GLUTAMYL-TRNA AMIDOTRANSFERASE SUBUNIT A"/>
    <property type="match status" value="1"/>
</dbReference>
<keyword evidence="2" id="KW-0436">Ligase</keyword>
<proteinExistence type="predicted"/>
<dbReference type="PANTHER" id="PTHR11895">
    <property type="entry name" value="TRANSAMIDASE"/>
    <property type="match status" value="1"/>
</dbReference>
<dbReference type="InterPro" id="IPR000120">
    <property type="entry name" value="Amidase"/>
</dbReference>
<protein>
    <submittedName>
        <fullName evidence="2">Glutamyl-tRNA(Gln) amidotransferase subunit A</fullName>
        <ecNumber evidence="2">6.3.5.-</ecNumber>
    </submittedName>
</protein>
<evidence type="ECO:0000313" key="2">
    <source>
        <dbReference type="EMBL" id="BAT60078.1"/>
    </source>
</evidence>
<dbReference type="OrthoDB" id="9814821at2"/>
<dbReference type="Proteomes" id="UP000236884">
    <property type="component" value="Chromosome"/>
</dbReference>
<name>A0A0S3PW12_9BRAD</name>
<gene>
    <name evidence="2" type="primary">gatA_4</name>
    <name evidence="2" type="ORF">GJW-30_1_02613</name>
</gene>
<accession>A0A0S3PW12</accession>